<protein>
    <submittedName>
        <fullName evidence="2">2-polyprenyl-6-methoxyphenol hydroxylase-like FAD-dependent oxidoreductase</fullName>
    </submittedName>
</protein>
<name>A0A317N0P9_9GAMM</name>
<dbReference type="Gene3D" id="3.30.9.10">
    <property type="entry name" value="D-Amino Acid Oxidase, subunit A, domain 2"/>
    <property type="match status" value="1"/>
</dbReference>
<evidence type="ECO:0000313" key="2">
    <source>
        <dbReference type="EMBL" id="PWV62269.1"/>
    </source>
</evidence>
<dbReference type="Proteomes" id="UP000246569">
    <property type="component" value="Unassembled WGS sequence"/>
</dbReference>
<dbReference type="PANTHER" id="PTHR46865">
    <property type="entry name" value="OXIDOREDUCTASE-RELATED"/>
    <property type="match status" value="1"/>
</dbReference>
<feature type="domain" description="FAD-binding" evidence="1">
    <location>
        <begin position="2"/>
        <end position="321"/>
    </location>
</feature>
<dbReference type="OrthoDB" id="5499180at2"/>
<dbReference type="RefSeq" id="WP_110018106.1">
    <property type="nucleotide sequence ID" value="NZ_QGTJ01000004.1"/>
</dbReference>
<dbReference type="SUPFAM" id="SSF51905">
    <property type="entry name" value="FAD/NAD(P)-binding domain"/>
    <property type="match status" value="1"/>
</dbReference>
<gene>
    <name evidence="2" type="ORF">C7443_10463</name>
</gene>
<keyword evidence="3" id="KW-1185">Reference proteome</keyword>
<organism evidence="2 3">
    <name type="scientific">Plasticicumulans acidivorans</name>
    <dbReference type="NCBI Taxonomy" id="886464"/>
    <lineage>
        <taxon>Bacteria</taxon>
        <taxon>Pseudomonadati</taxon>
        <taxon>Pseudomonadota</taxon>
        <taxon>Gammaproteobacteria</taxon>
        <taxon>Candidatus Competibacteraceae</taxon>
        <taxon>Plasticicumulans</taxon>
    </lineage>
</organism>
<dbReference type="InterPro" id="IPR002938">
    <property type="entry name" value="FAD-bd"/>
</dbReference>
<accession>A0A317N0P9</accession>
<dbReference type="Gene3D" id="3.50.50.60">
    <property type="entry name" value="FAD/NAD(P)-binding domain"/>
    <property type="match status" value="1"/>
</dbReference>
<dbReference type="PRINTS" id="PR00420">
    <property type="entry name" value="RNGMNOXGNASE"/>
</dbReference>
<comment type="caution">
    <text evidence="2">The sequence shown here is derived from an EMBL/GenBank/DDBJ whole genome shotgun (WGS) entry which is preliminary data.</text>
</comment>
<dbReference type="InterPro" id="IPR036188">
    <property type="entry name" value="FAD/NAD-bd_sf"/>
</dbReference>
<proteinExistence type="predicted"/>
<dbReference type="Pfam" id="PF01494">
    <property type="entry name" value="FAD_binding_3"/>
    <property type="match status" value="1"/>
</dbReference>
<reference evidence="2 3" key="1">
    <citation type="submission" date="2018-05" db="EMBL/GenBank/DDBJ databases">
        <title>Genomic Encyclopedia of Type Strains, Phase IV (KMG-IV): sequencing the most valuable type-strain genomes for metagenomic binning, comparative biology and taxonomic classification.</title>
        <authorList>
            <person name="Goeker M."/>
        </authorList>
    </citation>
    <scope>NUCLEOTIDE SEQUENCE [LARGE SCALE GENOMIC DNA]</scope>
    <source>
        <strain evidence="2 3">DSM 23606</strain>
    </source>
</reference>
<dbReference type="PANTHER" id="PTHR46865:SF8">
    <property type="entry name" value="POSSIBLE OXIDOREDUCTASE"/>
    <property type="match status" value="1"/>
</dbReference>
<dbReference type="AlphaFoldDB" id="A0A317N0P9"/>
<evidence type="ECO:0000259" key="1">
    <source>
        <dbReference type="Pfam" id="PF01494"/>
    </source>
</evidence>
<dbReference type="NCBIfam" id="NF005761">
    <property type="entry name" value="PRK07588.1"/>
    <property type="match status" value="1"/>
</dbReference>
<sequence>MKIAISGAGIAGATLAYWLLRAGHQPFMIERAPALRTGGYIMDFWGVGYSVAERMGILPAVRQAGYQVGEMRFLADDGSKAGGFAVDALHDLIRGRMTSVARGELAAQIYRALDGRVETLFDDPIAAINEHADSVQIVLQSGEKRDVDIVVGADGLHSRVRELIFGSEEHFEKDLGYRFAVFQASGYEPRDENVYIIHAATSRQIARFSLRGERTLFLLVFRSERLNGAEPGSPAETRALLKTIFADAGWESERILAAMETADDLYFDRVSQIRMPSWHRGRTVLVGDAGMAVSFLAGEGAGIAMTGAYVLAGEIARASGDYAKAFAAYDARLRPFIEGKQHTAESVASTFVPQTEFGIWLRNQATKLMALPGAASLMLGKSLSDDFALPDYP</sequence>
<dbReference type="EMBL" id="QGTJ01000004">
    <property type="protein sequence ID" value="PWV62269.1"/>
    <property type="molecule type" value="Genomic_DNA"/>
</dbReference>
<dbReference type="GO" id="GO:0071949">
    <property type="term" value="F:FAD binding"/>
    <property type="evidence" value="ECO:0007669"/>
    <property type="project" value="InterPro"/>
</dbReference>
<dbReference type="InterPro" id="IPR051704">
    <property type="entry name" value="FAD_aromatic-hydroxylase"/>
</dbReference>
<evidence type="ECO:0000313" key="3">
    <source>
        <dbReference type="Proteomes" id="UP000246569"/>
    </source>
</evidence>